<dbReference type="EMBL" id="JABAHT010000046">
    <property type="protein sequence ID" value="KAF4667906.1"/>
    <property type="molecule type" value="Genomic_DNA"/>
</dbReference>
<dbReference type="Proteomes" id="UP000570595">
    <property type="component" value="Unassembled WGS sequence"/>
</dbReference>
<dbReference type="AlphaFoldDB" id="A0A7J6M913"/>
<organism evidence="1 2">
    <name type="scientific">Perkinsus olseni</name>
    <name type="common">Perkinsus atlanticus</name>
    <dbReference type="NCBI Taxonomy" id="32597"/>
    <lineage>
        <taxon>Eukaryota</taxon>
        <taxon>Sar</taxon>
        <taxon>Alveolata</taxon>
        <taxon>Perkinsozoa</taxon>
        <taxon>Perkinsea</taxon>
        <taxon>Perkinsida</taxon>
        <taxon>Perkinsidae</taxon>
        <taxon>Perkinsus</taxon>
    </lineage>
</organism>
<proteinExistence type="predicted"/>
<gene>
    <name evidence="1" type="ORF">FOZ61_007512</name>
</gene>
<dbReference type="OrthoDB" id="415696at2759"/>
<sequence>MSADTLTVLLSAVARRKAKLVRSELLKILSLRHASSEARSAAQPTVEARSETVDQMITMCRSSRHTLLVWLLEAVPSTAVEHVTRLLTDVCNRRLVDRVLTSDLQDNCKWALMENLIEKYTNEDKNDLLLSLIEKHESTVVKFLRKLHRLPATSVLLHLIQDGSLLIVNACADLLVRILCPAFESCCWCGTTRAQRRACNEQCRTELWTKLAAVTETPLTNLLNAVASLERGEALLVELLGSSLFSEGIFGAVAEWVLLRTSAPRSSVAFAFKFIDTLRVSGSCDNSYFRSLAKRLQPARLAEATLSWCRTTDDATVFIEMSSQIKNALVHTNDPSLLELLTDAVSHLALQGWNCDELAPLVLQQSPLAQLTGLAKGNSLACMQGCRSSSGGARSGPLYDELALSASSRATAGKSWLLSVPPVVPCMSRGGAQAAVSSLIKGYGKREAPWFARRCLSAAVVARDGVPPFGLLKHKEVNVEGTPVSVCVRADVPWMSIAGSLLADSRAPNPIWWSAVVHGLRYFPVDDVAETSRWATLVFGGASPEALLESLASTAVRSSSSQNMAEDAAFALNRVYGAWRHSDGNNGPKWIGERRKFITLLIEEVAKTASAATLARLFDTAIQLGPSCSNLNCIADIIVTSRKSSVDMRYPALRGTKHRRSRQLLMERLLQWTSNLLLQATKEVDNSNYISQASASTVESVLRKVLIRAPLLEMFFEPPRAERLQAVIGLLTGLARNASTVYFSIPPEKHSVRKSIKDLLLDMEERASRVPCNIEGGRHALKVVNELRNSTSSALRRILNYESRVRRERHPVVKEQNASYTRKALKCYEESKDGVDRKLDPVFNNNPLVLFMEGTVDAPKGQLSLNVVKMLTEVQAVPLVTVDVTEHPAITGYTVAKSGSEVTPHLYYNGNFYGDHDRYY</sequence>
<dbReference type="InterPro" id="IPR036249">
    <property type="entry name" value="Thioredoxin-like_sf"/>
</dbReference>
<evidence type="ECO:0000313" key="2">
    <source>
        <dbReference type="Proteomes" id="UP000570595"/>
    </source>
</evidence>
<dbReference type="Gene3D" id="3.40.30.10">
    <property type="entry name" value="Glutaredoxin"/>
    <property type="match status" value="1"/>
</dbReference>
<protein>
    <submittedName>
        <fullName evidence="1">Uncharacterized protein</fullName>
    </submittedName>
</protein>
<comment type="caution">
    <text evidence="1">The sequence shown here is derived from an EMBL/GenBank/DDBJ whole genome shotgun (WGS) entry which is preliminary data.</text>
</comment>
<dbReference type="PROSITE" id="PS51354">
    <property type="entry name" value="GLUTAREDOXIN_2"/>
    <property type="match status" value="1"/>
</dbReference>
<dbReference type="SUPFAM" id="SSF52833">
    <property type="entry name" value="Thioredoxin-like"/>
    <property type="match status" value="1"/>
</dbReference>
<accession>A0A7J6M913</accession>
<name>A0A7J6M913_PEROL</name>
<reference evidence="1 2" key="1">
    <citation type="submission" date="2020-04" db="EMBL/GenBank/DDBJ databases">
        <title>Perkinsus olseni comparative genomics.</title>
        <authorList>
            <person name="Bogema D.R."/>
        </authorList>
    </citation>
    <scope>NUCLEOTIDE SEQUENCE [LARGE SCALE GENOMIC DNA]</scope>
    <source>
        <strain evidence="1">ATCC PRA-179</strain>
    </source>
</reference>
<evidence type="ECO:0000313" key="1">
    <source>
        <dbReference type="EMBL" id="KAF4667906.1"/>
    </source>
</evidence>